<proteinExistence type="predicted"/>
<keyword evidence="4 5" id="KW-0472">Membrane</keyword>
<feature type="transmembrane region" description="Helical" evidence="5">
    <location>
        <begin position="97"/>
        <end position="117"/>
    </location>
</feature>
<feature type="transmembrane region" description="Helical" evidence="5">
    <location>
        <begin position="160"/>
        <end position="178"/>
    </location>
</feature>
<evidence type="ECO:0000256" key="1">
    <source>
        <dbReference type="ARBA" id="ARBA00004141"/>
    </source>
</evidence>
<sequence>MKYNFFYICGTFGELFWVLAYMLIIYRGLKDKSYGMPLVPLALNLGVEFVFSFYDRFNLLFSYTWFLLDLGIVYTYFRYGYSSFSKYYHLGKKQWYFISILALLIGILINLFGHQFFAHLLKELPDTDVSIFFSVLTCIFMSICRLAMFFQRGSSEGQSFIIACVIMIGNFLCFFQIVATSELYIWNNSLMRLILSIIVITDMYCATLLYKQLINEGINPWKRL</sequence>
<keyword evidence="3 5" id="KW-1133">Transmembrane helix</keyword>
<evidence type="ECO:0000313" key="7">
    <source>
        <dbReference type="Proteomes" id="UP000319700"/>
    </source>
</evidence>
<evidence type="ECO:0000313" key="6">
    <source>
        <dbReference type="EMBL" id="TPG33948.1"/>
    </source>
</evidence>
<feature type="transmembrane region" description="Helical" evidence="5">
    <location>
        <begin position="190"/>
        <end position="210"/>
    </location>
</feature>
<reference evidence="6 7" key="1">
    <citation type="journal article" date="2019" name="Environ. Microbiol.">
        <title>Species interactions and distinct microbial communities in high Arctic permafrost affected cryosols are associated with the CH4 and CO2 gas fluxes.</title>
        <authorList>
            <person name="Altshuler I."/>
            <person name="Hamel J."/>
            <person name="Turney S."/>
            <person name="Magnuson E."/>
            <person name="Levesque R."/>
            <person name="Greer C."/>
            <person name="Whyte L.G."/>
        </authorList>
    </citation>
    <scope>NUCLEOTIDE SEQUENCE [LARGE SCALE GENOMIC DNA]</scope>
    <source>
        <strain evidence="6 7">42</strain>
    </source>
</reference>
<evidence type="ECO:0000256" key="4">
    <source>
        <dbReference type="ARBA" id="ARBA00023136"/>
    </source>
</evidence>
<dbReference type="InterPro" id="IPR039020">
    <property type="entry name" value="PaxB-like"/>
</dbReference>
<keyword evidence="2 5" id="KW-0812">Transmembrane</keyword>
<dbReference type="PANTHER" id="PTHR42038">
    <property type="match status" value="1"/>
</dbReference>
<keyword evidence="7" id="KW-1185">Reference proteome</keyword>
<dbReference type="GO" id="GO:0016829">
    <property type="term" value="F:lyase activity"/>
    <property type="evidence" value="ECO:0007669"/>
    <property type="project" value="InterPro"/>
</dbReference>
<name>A0A502E878_9FLAO</name>
<dbReference type="OrthoDB" id="7825963at2"/>
<evidence type="ECO:0000256" key="2">
    <source>
        <dbReference type="ARBA" id="ARBA00022692"/>
    </source>
</evidence>
<dbReference type="EMBL" id="RCZH01000020">
    <property type="protein sequence ID" value="TPG33948.1"/>
    <property type="molecule type" value="Genomic_DNA"/>
</dbReference>
<dbReference type="Pfam" id="PF25129">
    <property type="entry name" value="Pyr4-TMTC"/>
    <property type="match status" value="1"/>
</dbReference>
<accession>A0A502E878</accession>
<dbReference type="GO" id="GO:0016020">
    <property type="term" value="C:membrane"/>
    <property type="evidence" value="ECO:0007669"/>
    <property type="project" value="UniProtKB-SubCell"/>
</dbReference>
<dbReference type="AlphaFoldDB" id="A0A502E878"/>
<comment type="caution">
    <text evidence="6">The sequence shown here is derived from an EMBL/GenBank/DDBJ whole genome shotgun (WGS) entry which is preliminary data.</text>
</comment>
<feature type="transmembrane region" description="Helical" evidence="5">
    <location>
        <begin position="129"/>
        <end position="148"/>
    </location>
</feature>
<dbReference type="PANTHER" id="PTHR42038:SF2">
    <property type="entry name" value="TERPENE CYCLASE AUSL"/>
    <property type="match status" value="1"/>
</dbReference>
<evidence type="ECO:0000256" key="3">
    <source>
        <dbReference type="ARBA" id="ARBA00022989"/>
    </source>
</evidence>
<organism evidence="6 7">
    <name type="scientific">Flavobacterium pectinovorum</name>
    <dbReference type="NCBI Taxonomy" id="29533"/>
    <lineage>
        <taxon>Bacteria</taxon>
        <taxon>Pseudomonadati</taxon>
        <taxon>Bacteroidota</taxon>
        <taxon>Flavobacteriia</taxon>
        <taxon>Flavobacteriales</taxon>
        <taxon>Flavobacteriaceae</taxon>
        <taxon>Flavobacterium</taxon>
    </lineage>
</organism>
<protein>
    <submittedName>
        <fullName evidence="6">Uncharacterized protein</fullName>
    </submittedName>
</protein>
<dbReference type="Proteomes" id="UP000319700">
    <property type="component" value="Unassembled WGS sequence"/>
</dbReference>
<comment type="subcellular location">
    <subcellularLocation>
        <location evidence="1">Membrane</location>
        <topology evidence="1">Multi-pass membrane protein</topology>
    </subcellularLocation>
</comment>
<gene>
    <name evidence="6" type="ORF">EAH81_23665</name>
</gene>
<feature type="transmembrane region" description="Helical" evidence="5">
    <location>
        <begin position="60"/>
        <end position="77"/>
    </location>
</feature>
<feature type="transmembrane region" description="Helical" evidence="5">
    <location>
        <begin position="6"/>
        <end position="26"/>
    </location>
</feature>
<dbReference type="RefSeq" id="WP_140511401.1">
    <property type="nucleotide sequence ID" value="NZ_RCZH01000020.1"/>
</dbReference>
<evidence type="ECO:0000256" key="5">
    <source>
        <dbReference type="SAM" id="Phobius"/>
    </source>
</evidence>